<evidence type="ECO:0000313" key="4">
    <source>
        <dbReference type="Proteomes" id="UP001500466"/>
    </source>
</evidence>
<dbReference type="PANTHER" id="PTHR11699">
    <property type="entry name" value="ALDEHYDE DEHYDROGENASE-RELATED"/>
    <property type="match status" value="1"/>
</dbReference>
<evidence type="ECO:0000259" key="2">
    <source>
        <dbReference type="Pfam" id="PF00171"/>
    </source>
</evidence>
<protein>
    <submittedName>
        <fullName evidence="3">Aldehyde dehydrogenase family protein</fullName>
    </submittedName>
</protein>
<comment type="caution">
    <text evidence="3">The sequence shown here is derived from an EMBL/GenBank/DDBJ whole genome shotgun (WGS) entry which is preliminary data.</text>
</comment>
<reference evidence="4" key="1">
    <citation type="journal article" date="2019" name="Int. J. Syst. Evol. Microbiol.">
        <title>The Global Catalogue of Microorganisms (GCM) 10K type strain sequencing project: providing services to taxonomists for standard genome sequencing and annotation.</title>
        <authorList>
            <consortium name="The Broad Institute Genomics Platform"/>
            <consortium name="The Broad Institute Genome Sequencing Center for Infectious Disease"/>
            <person name="Wu L."/>
            <person name="Ma J."/>
        </authorList>
    </citation>
    <scope>NUCLEOTIDE SEQUENCE [LARGE SCALE GENOMIC DNA]</scope>
    <source>
        <strain evidence="4">JCM 17986</strain>
    </source>
</reference>
<dbReference type="InterPro" id="IPR015590">
    <property type="entry name" value="Aldehyde_DH_dom"/>
</dbReference>
<keyword evidence="4" id="KW-1185">Reference proteome</keyword>
<accession>A0ABP9H4W6</accession>
<dbReference type="EMBL" id="BAABHS010000008">
    <property type="protein sequence ID" value="GAA4961739.1"/>
    <property type="molecule type" value="Genomic_DNA"/>
</dbReference>
<feature type="domain" description="Aldehyde dehydrogenase" evidence="2">
    <location>
        <begin position="38"/>
        <end position="492"/>
    </location>
</feature>
<dbReference type="SUPFAM" id="SSF53720">
    <property type="entry name" value="ALDH-like"/>
    <property type="match status" value="1"/>
</dbReference>
<dbReference type="InterPro" id="IPR016161">
    <property type="entry name" value="Ald_DH/histidinol_DH"/>
</dbReference>
<gene>
    <name evidence="3" type="ORF">GCM10023205_26590</name>
</gene>
<name>A0ABP9H4W6_9ACTN</name>
<dbReference type="Proteomes" id="UP001500466">
    <property type="component" value="Unassembled WGS sequence"/>
</dbReference>
<evidence type="ECO:0000256" key="1">
    <source>
        <dbReference type="ARBA" id="ARBA00023002"/>
    </source>
</evidence>
<organism evidence="3 4">
    <name type="scientific">Yinghuangia aomiensis</name>
    <dbReference type="NCBI Taxonomy" id="676205"/>
    <lineage>
        <taxon>Bacteria</taxon>
        <taxon>Bacillati</taxon>
        <taxon>Actinomycetota</taxon>
        <taxon>Actinomycetes</taxon>
        <taxon>Kitasatosporales</taxon>
        <taxon>Streptomycetaceae</taxon>
        <taxon>Yinghuangia</taxon>
    </lineage>
</organism>
<proteinExistence type="predicted"/>
<dbReference type="Gene3D" id="3.40.605.10">
    <property type="entry name" value="Aldehyde Dehydrogenase, Chain A, domain 1"/>
    <property type="match status" value="1"/>
</dbReference>
<dbReference type="Gene3D" id="3.40.309.10">
    <property type="entry name" value="Aldehyde Dehydrogenase, Chain A, domain 2"/>
    <property type="match status" value="1"/>
</dbReference>
<evidence type="ECO:0000313" key="3">
    <source>
        <dbReference type="EMBL" id="GAA4961739.1"/>
    </source>
</evidence>
<dbReference type="RefSeq" id="WP_345675624.1">
    <property type="nucleotide sequence ID" value="NZ_BAABHS010000008.1"/>
</dbReference>
<sequence length="497" mass="51662">MTAHKVDHALHRRFAAEYLPEMSILIGEENIPKGTDGEHAHVNAATGRVQAAVPLAGADQVDRAVAAARKAYPAWRAWRPDERRNALLRLGALIRGRAAEIARLLTLECGTPISGAAAMPGRAADYVEYYAGLADKTEGRVVPIFPERAFDYTVPEPYGVIGVISTWNGGISSVARKAGAALAAGNTVVVKPMELAPFSTLVFGQLALEAGIPPGVVNVVPGGATAGEALVAHPGVDKISFTGGADAARKILVGAARNITPVVLELGGKSGNIVFPDADLDAAGPFAGAACMRNSGQGCVMPTRLIVHADIHDEIVERAVRTVREMPIGDPLDERTLIGPVVSAAHADRVMGMIARAADGRSGDLLLGGGRAGDPLGEGHFVEPAVLDRVPPDAPIAQEEVFGPVLSIMAFSDEDEAVALANGTRYGLAGYVHTRDLQRAHRVAAALDAGYVSLNGFAALPASAPFGGFGLSGYGKEGGREGLGEFLRSKNVYLPLA</sequence>
<dbReference type="Pfam" id="PF00171">
    <property type="entry name" value="Aldedh"/>
    <property type="match status" value="1"/>
</dbReference>
<keyword evidence="1" id="KW-0560">Oxidoreductase</keyword>
<dbReference type="InterPro" id="IPR016163">
    <property type="entry name" value="Ald_DH_C"/>
</dbReference>
<dbReference type="InterPro" id="IPR016162">
    <property type="entry name" value="Ald_DH_N"/>
</dbReference>